<dbReference type="AlphaFoldDB" id="A0A0Q3JGX9"/>
<evidence type="ECO:0000313" key="1">
    <source>
        <dbReference type="EMBL" id="KQJ97480.1"/>
    </source>
</evidence>
<name>A0A0Q3JGX9_BRADI</name>
<reference evidence="2" key="3">
    <citation type="submission" date="2018-08" db="UniProtKB">
        <authorList>
            <consortium name="EnsemblPlants"/>
        </authorList>
    </citation>
    <scope>IDENTIFICATION</scope>
    <source>
        <strain evidence="2">cv. Bd21</strain>
    </source>
</reference>
<reference evidence="1" key="2">
    <citation type="submission" date="2017-06" db="EMBL/GenBank/DDBJ databases">
        <title>WGS assembly of Brachypodium distachyon.</title>
        <authorList>
            <consortium name="The International Brachypodium Initiative"/>
            <person name="Lucas S."/>
            <person name="Harmon-Smith M."/>
            <person name="Lail K."/>
            <person name="Tice H."/>
            <person name="Grimwood J."/>
            <person name="Bruce D."/>
            <person name="Barry K."/>
            <person name="Shu S."/>
            <person name="Lindquist E."/>
            <person name="Wang M."/>
            <person name="Pitluck S."/>
            <person name="Vogel J.P."/>
            <person name="Garvin D.F."/>
            <person name="Mockler T.C."/>
            <person name="Schmutz J."/>
            <person name="Rokhsar D."/>
            <person name="Bevan M.W."/>
        </authorList>
    </citation>
    <scope>NUCLEOTIDE SEQUENCE</scope>
    <source>
        <strain evidence="1">Bd21</strain>
    </source>
</reference>
<gene>
    <name evidence="1" type="ORF">BRADI_3g31115v3</name>
</gene>
<reference evidence="1 2" key="1">
    <citation type="journal article" date="2010" name="Nature">
        <title>Genome sequencing and analysis of the model grass Brachypodium distachyon.</title>
        <authorList>
            <consortium name="International Brachypodium Initiative"/>
        </authorList>
    </citation>
    <scope>NUCLEOTIDE SEQUENCE [LARGE SCALE GENOMIC DNA]</scope>
    <source>
        <strain evidence="1 2">Bd21</strain>
    </source>
</reference>
<dbReference type="Proteomes" id="UP000008810">
    <property type="component" value="Chromosome 3"/>
</dbReference>
<dbReference type="InParanoid" id="A0A0Q3JGX9"/>
<dbReference type="EnsemblPlants" id="KQJ97480">
    <property type="protein sequence ID" value="KQJ97480"/>
    <property type="gene ID" value="BRADI_3g31115v3"/>
</dbReference>
<organism evidence="1">
    <name type="scientific">Brachypodium distachyon</name>
    <name type="common">Purple false brome</name>
    <name type="synonym">Trachynia distachya</name>
    <dbReference type="NCBI Taxonomy" id="15368"/>
    <lineage>
        <taxon>Eukaryota</taxon>
        <taxon>Viridiplantae</taxon>
        <taxon>Streptophyta</taxon>
        <taxon>Embryophyta</taxon>
        <taxon>Tracheophyta</taxon>
        <taxon>Spermatophyta</taxon>
        <taxon>Magnoliopsida</taxon>
        <taxon>Liliopsida</taxon>
        <taxon>Poales</taxon>
        <taxon>Poaceae</taxon>
        <taxon>BOP clade</taxon>
        <taxon>Pooideae</taxon>
        <taxon>Stipodae</taxon>
        <taxon>Brachypodieae</taxon>
        <taxon>Brachypodium</taxon>
    </lineage>
</organism>
<proteinExistence type="predicted"/>
<protein>
    <submittedName>
        <fullName evidence="1 2">Uncharacterized protein</fullName>
    </submittedName>
</protein>
<evidence type="ECO:0000313" key="3">
    <source>
        <dbReference type="Proteomes" id="UP000008810"/>
    </source>
</evidence>
<keyword evidence="3" id="KW-1185">Reference proteome</keyword>
<accession>A0A0Q3JGX9</accession>
<dbReference type="OrthoDB" id="248923at2759"/>
<dbReference type="Gramene" id="KQJ97480">
    <property type="protein sequence ID" value="KQJ97480"/>
    <property type="gene ID" value="BRADI_3g31115v3"/>
</dbReference>
<sequence>MQVVFVLPFGRDACLLIVEVLGEGDIVVYKNPPVNDRHKDQLSHFLVTPKIFMCSIQWHCSFLGVWRTSLFYISTRTCIPVLSRRKHGKKLHCWSNYLQRALPF</sequence>
<evidence type="ECO:0000313" key="2">
    <source>
        <dbReference type="EnsemblPlants" id="KQJ97480"/>
    </source>
</evidence>
<dbReference type="EMBL" id="CM000882">
    <property type="protein sequence ID" value="KQJ97480.1"/>
    <property type="molecule type" value="Genomic_DNA"/>
</dbReference>